<dbReference type="Pfam" id="PF09843">
    <property type="entry name" value="DUF2070"/>
    <property type="match status" value="1"/>
</dbReference>
<gene>
    <name evidence="3" type="ORF">MBEHAL_0830</name>
</gene>
<feature type="transmembrane region" description="Helical" evidence="1">
    <location>
        <begin position="85"/>
        <end position="108"/>
    </location>
</feature>
<evidence type="ECO:0000313" key="4">
    <source>
        <dbReference type="Proteomes" id="UP000016986"/>
    </source>
</evidence>
<dbReference type="OrthoDB" id="8914at2157"/>
<feature type="transmembrane region" description="Helical" evidence="1">
    <location>
        <begin position="142"/>
        <end position="163"/>
    </location>
</feature>
<keyword evidence="1" id="KW-1133">Transmembrane helix</keyword>
<keyword evidence="1" id="KW-0472">Membrane</keyword>
<feature type="domain" description="DUF2070" evidence="2">
    <location>
        <begin position="9"/>
        <end position="616"/>
    </location>
</feature>
<accession>U2YST5</accession>
<dbReference type="InterPro" id="IPR019204">
    <property type="entry name" value="DUF2070_membrane"/>
</dbReference>
<keyword evidence="1" id="KW-0812">Transmembrane</keyword>
<feature type="transmembrane region" description="Helical" evidence="1">
    <location>
        <begin position="114"/>
        <end position="135"/>
    </location>
</feature>
<protein>
    <recommendedName>
        <fullName evidence="2">DUF2070 domain-containing protein</fullName>
    </recommendedName>
</protein>
<organism evidence="3 4">
    <name type="scientific">Halarchaeum acidiphilum MH1-52-1</name>
    <dbReference type="NCBI Taxonomy" id="1261545"/>
    <lineage>
        <taxon>Archaea</taxon>
        <taxon>Methanobacteriati</taxon>
        <taxon>Methanobacteriota</taxon>
        <taxon>Stenosarchaea group</taxon>
        <taxon>Halobacteria</taxon>
        <taxon>Halobacteriales</taxon>
        <taxon>Halobacteriaceae</taxon>
    </lineage>
</organism>
<feature type="transmembrane region" description="Helical" evidence="1">
    <location>
        <begin position="52"/>
        <end position="73"/>
    </location>
</feature>
<comment type="caution">
    <text evidence="3">The sequence shown here is derived from an EMBL/GenBank/DDBJ whole genome shotgun (WGS) entry which is preliminary data.</text>
</comment>
<feature type="transmembrane region" description="Helical" evidence="1">
    <location>
        <begin position="199"/>
        <end position="217"/>
    </location>
</feature>
<reference evidence="3 4" key="1">
    <citation type="submission" date="2013-09" db="EMBL/GenBank/DDBJ databases">
        <title>Whole genome sequencing of Halarchaeum acidiphilum strain MH1-52-1.</title>
        <authorList>
            <person name="Shimane Y."/>
            <person name="Minegishi H."/>
            <person name="Nishi S."/>
            <person name="Echigo A."/>
            <person name="Shuto A."/>
            <person name="Konishi M."/>
            <person name="Ito T."/>
            <person name="Ohkuma M."/>
            <person name="Ohta Y."/>
            <person name="Nagano Y."/>
            <person name="Tsubouchi T."/>
            <person name="Mori K."/>
            <person name="Usui K."/>
            <person name="Kamekura M."/>
            <person name="Usami R."/>
            <person name="Takaki Y."/>
            <person name="Hatada Y."/>
        </authorList>
    </citation>
    <scope>NUCLEOTIDE SEQUENCE [LARGE SCALE GENOMIC DNA]</scope>
    <source>
        <strain evidence="3 4">JCM 16109</strain>
    </source>
</reference>
<proteinExistence type="predicted"/>
<dbReference type="eggNOG" id="arCOG04351">
    <property type="taxonomic scope" value="Archaea"/>
</dbReference>
<dbReference type="EMBL" id="BATA01000014">
    <property type="protein sequence ID" value="GAD52070.1"/>
    <property type="molecule type" value="Genomic_DNA"/>
</dbReference>
<evidence type="ECO:0000313" key="3">
    <source>
        <dbReference type="EMBL" id="GAD52070.1"/>
    </source>
</evidence>
<feature type="transmembrane region" description="Helical" evidence="1">
    <location>
        <begin position="597"/>
        <end position="623"/>
    </location>
</feature>
<keyword evidence="4" id="KW-1185">Reference proteome</keyword>
<dbReference type="AlphaFoldDB" id="U2YST5"/>
<feature type="transmembrane region" description="Helical" evidence="1">
    <location>
        <begin position="21"/>
        <end position="46"/>
    </location>
</feature>
<name>U2YST5_9EURY</name>
<evidence type="ECO:0000256" key="1">
    <source>
        <dbReference type="SAM" id="Phobius"/>
    </source>
</evidence>
<evidence type="ECO:0000259" key="2">
    <source>
        <dbReference type="Pfam" id="PF09843"/>
    </source>
</evidence>
<dbReference type="Proteomes" id="UP000016986">
    <property type="component" value="Unassembled WGS sequence"/>
</dbReference>
<sequence>MTETQGDLAALSRFIFRAPNWYASLAFSLLVAALAGVAAFTASYPLEDVWQGVFYVGIPTVAASLLTTPVDRWLDGQLTYNRSSLLALCCELLVVALLAVASVIAVLTRLGQNFVFDVLIAALALVFALRLLIVLAVSRNSLLLAAVPASIQTVTAGVLLFVYSGTMRYLTIDVPLLNAYLSRPQSAPSRLLLVTPDDLLLLVGMSVLYALVAYGFIRTIDRPWRQSLGVSGLDFLRGFIGHIAEGTRELEDFFEQIGEDAIVPVTVLSFRRPDGDEKARFVLPMIHPGPMGEIGGGNLPQRVAETADGLAFPPHATAGHDFNLVTEQEVDTLVDAAERAAANVEYGRDATPSVRTTHGDASLLGQGFGDDGALLAATFAPAFADDVEYAVGLAAAAEARRAGLNDVLLADAHNSNNGLQGEDLGHVVPGSRRSFNLIEGAGDLGGRLADTERAPLSLGVAWDRTVWTPQEGIGPLGVRVAVTEVDGQRTCYVLVDGNNMEPGLRGDLVGDLVDAHGFARDAVEIMTTDTHIVNTVKSENQVGDVLDEAELRDLVGDLAGDAIADLEPVEAGVATEHTEVTVFGNDRTETLASHANAVIALGSVLGAVVVAVTVLISALIFFFT</sequence>
<dbReference type="RefSeq" id="WP_020221278.1">
    <property type="nucleotide sequence ID" value="NZ_BANO01000047.1"/>
</dbReference>